<sequence length="235" mass="26185">MIMRSALRSTSLETSEFRMNGRVPTPKFSLEPGVNRKLCAWENITARGLGLVHAVTLEKYNIGDFSRMRAADAFRHWDVFSTSLISVNGKPSRKVKPGWGKQIAGGVGFLLEVPPQNILGAFRKDVWFPTHANATSYELASRIFSGEGKCGYKVKGGYKQIALPEALVNVGNPFNEVLVVGRPGVNVHFAQTEEVRVAGIVYSQHSLYASESWYDDWTLIIKLQRLNPDLEVIFV</sequence>
<dbReference type="EMBL" id="CP016634">
    <property type="protein sequence ID" value="ANY85941.1"/>
    <property type="molecule type" value="Genomic_DNA"/>
</dbReference>
<reference evidence="1" key="1">
    <citation type="submission" date="2016-07" db="EMBL/GenBank/DDBJ databases">
        <title>New class B carbapenemase carried by novel plasmid in Pseudomonas putida enviromental strain in eastern Amazonia.</title>
        <authorList>
            <person name="Souza C.O."/>
            <person name="Lima K.V."/>
            <person name="Brasiliense D.M."/>
            <person name="Perez-Chaparro P.J."/>
            <person name="Mamizuka E.M."/>
            <person name="Lima M.O."/>
            <person name="Lima L.N."/>
            <person name="McCulloch J.A."/>
        </authorList>
    </citation>
    <scope>NUCLEOTIDE SEQUENCE [LARGE SCALE GENOMIC DNA]</scope>
    <source>
        <strain evidence="1">IEC33019</strain>
    </source>
</reference>
<protein>
    <submittedName>
        <fullName evidence="1">Uncharacterized protein</fullName>
    </submittedName>
</protein>
<name>A0A1B2F124_PSEPU</name>
<accession>A0A1B2F124</accession>
<gene>
    <name evidence="1" type="ORF">IEC33019_0337</name>
</gene>
<proteinExistence type="predicted"/>
<dbReference type="AlphaFoldDB" id="A0A1B2F124"/>
<organism evidence="1">
    <name type="scientific">Pseudomonas putida</name>
    <name type="common">Arthrobacter siderocapsulatus</name>
    <dbReference type="NCBI Taxonomy" id="303"/>
    <lineage>
        <taxon>Bacteria</taxon>
        <taxon>Pseudomonadati</taxon>
        <taxon>Pseudomonadota</taxon>
        <taxon>Gammaproteobacteria</taxon>
        <taxon>Pseudomonadales</taxon>
        <taxon>Pseudomonadaceae</taxon>
        <taxon>Pseudomonas</taxon>
    </lineage>
</organism>
<dbReference type="RefSeq" id="WP_070091647.1">
    <property type="nucleotide sequence ID" value="NZ_CP016634.1"/>
</dbReference>
<evidence type="ECO:0000313" key="1">
    <source>
        <dbReference type="EMBL" id="ANY85941.1"/>
    </source>
</evidence>